<proteinExistence type="inferred from homology"/>
<evidence type="ECO:0000256" key="1">
    <source>
        <dbReference type="ARBA" id="ARBA00006484"/>
    </source>
</evidence>
<accession>A0AA96RHW6</accession>
<dbReference type="Proteomes" id="UP001305702">
    <property type="component" value="Chromosome"/>
</dbReference>
<dbReference type="FunFam" id="3.40.50.720:FF:000084">
    <property type="entry name" value="Short-chain dehydrogenase reductase"/>
    <property type="match status" value="1"/>
</dbReference>
<name>A0AA96RHW6_9BACL</name>
<sequence length="254" mass="26890">MILNGKTAIITGGGSGIGEAAARCFASEGANLVLADWDEAGGTRVANQINEITKGRARYVKADVSSAEDVKNVVGCTLTAFGRLDILFNNAASILPKPLEEVEEEEWDRLMAINLKSIYLAIKYSIPELRKTKGAIINMASLNGLVGQRQNASYAATKGGIVAMTKSLALDYAKDGVRVNCLCPAGVMTPLMESWIDQQEDPAAVRKSLDDMHPLGRAAQPEEVTQAALFLASEKASFITGVALPVEGGASLGY</sequence>
<keyword evidence="2 3" id="KW-0560">Oxidoreductase</keyword>
<reference evidence="3 4" key="1">
    <citation type="submission" date="2022-02" db="EMBL/GenBank/DDBJ databases">
        <title>Paenibacillus sp. MBLB1776 Whole Genome Shotgun Sequencing.</title>
        <authorList>
            <person name="Hwang C.Y."/>
            <person name="Cho E.-S."/>
            <person name="Seo M.-J."/>
        </authorList>
    </citation>
    <scope>NUCLEOTIDE SEQUENCE [LARGE SCALE GENOMIC DNA]</scope>
    <source>
        <strain evidence="3 4">MBLB1776</strain>
    </source>
</reference>
<gene>
    <name evidence="3" type="ORF">MJA45_13520</name>
</gene>
<organism evidence="3 4">
    <name type="scientific">Paenibacillus aurantius</name>
    <dbReference type="NCBI Taxonomy" id="2918900"/>
    <lineage>
        <taxon>Bacteria</taxon>
        <taxon>Bacillati</taxon>
        <taxon>Bacillota</taxon>
        <taxon>Bacilli</taxon>
        <taxon>Bacillales</taxon>
        <taxon>Paenibacillaceae</taxon>
        <taxon>Paenibacillus</taxon>
    </lineage>
</organism>
<dbReference type="PANTHER" id="PTHR43639:SF9">
    <property type="entry name" value="BLL5898 PROTEIN"/>
    <property type="match status" value="1"/>
</dbReference>
<keyword evidence="4" id="KW-1185">Reference proteome</keyword>
<dbReference type="GO" id="GO:0047936">
    <property type="term" value="F:glucose 1-dehydrogenase [NAD(P)+] activity"/>
    <property type="evidence" value="ECO:0007669"/>
    <property type="project" value="UniProtKB-EC"/>
</dbReference>
<evidence type="ECO:0000256" key="2">
    <source>
        <dbReference type="ARBA" id="ARBA00023002"/>
    </source>
</evidence>
<dbReference type="PANTHER" id="PTHR43639">
    <property type="entry name" value="OXIDOREDUCTASE, SHORT-CHAIN DEHYDROGENASE/REDUCTASE FAMILY (AFU_ORTHOLOGUE AFUA_5G02870)"/>
    <property type="match status" value="1"/>
</dbReference>
<dbReference type="InterPro" id="IPR002347">
    <property type="entry name" value="SDR_fam"/>
</dbReference>
<dbReference type="InterPro" id="IPR036291">
    <property type="entry name" value="NAD(P)-bd_dom_sf"/>
</dbReference>
<dbReference type="GO" id="GO:0008206">
    <property type="term" value="P:bile acid metabolic process"/>
    <property type="evidence" value="ECO:0007669"/>
    <property type="project" value="UniProtKB-ARBA"/>
</dbReference>
<dbReference type="PROSITE" id="PS00061">
    <property type="entry name" value="ADH_SHORT"/>
    <property type="match status" value="1"/>
</dbReference>
<evidence type="ECO:0000313" key="3">
    <source>
        <dbReference type="EMBL" id="WNQ13991.1"/>
    </source>
</evidence>
<dbReference type="EC" id="1.1.1.47" evidence="3"/>
<dbReference type="PRINTS" id="PR00081">
    <property type="entry name" value="GDHRDH"/>
</dbReference>
<dbReference type="NCBIfam" id="NF005559">
    <property type="entry name" value="PRK07231.1"/>
    <property type="match status" value="1"/>
</dbReference>
<dbReference type="KEGG" id="paun:MJA45_13520"/>
<dbReference type="Gene3D" id="3.40.50.720">
    <property type="entry name" value="NAD(P)-binding Rossmann-like Domain"/>
    <property type="match status" value="1"/>
</dbReference>
<dbReference type="InterPro" id="IPR020904">
    <property type="entry name" value="Sc_DH/Rdtase_CS"/>
</dbReference>
<comment type="similarity">
    <text evidence="1">Belongs to the short-chain dehydrogenases/reductases (SDR) family.</text>
</comment>
<dbReference type="Pfam" id="PF13561">
    <property type="entry name" value="adh_short_C2"/>
    <property type="match status" value="1"/>
</dbReference>
<dbReference type="EMBL" id="CP130318">
    <property type="protein sequence ID" value="WNQ13991.1"/>
    <property type="molecule type" value="Genomic_DNA"/>
</dbReference>
<dbReference type="PRINTS" id="PR00080">
    <property type="entry name" value="SDRFAMILY"/>
</dbReference>
<dbReference type="RefSeq" id="WP_315607772.1">
    <property type="nucleotide sequence ID" value="NZ_CP130318.1"/>
</dbReference>
<evidence type="ECO:0000313" key="4">
    <source>
        <dbReference type="Proteomes" id="UP001305702"/>
    </source>
</evidence>
<protein>
    <submittedName>
        <fullName evidence="3">Glucose 1-dehydrogenase</fullName>
        <ecNumber evidence="3">1.1.1.47</ecNumber>
    </submittedName>
</protein>
<dbReference type="SUPFAM" id="SSF51735">
    <property type="entry name" value="NAD(P)-binding Rossmann-fold domains"/>
    <property type="match status" value="1"/>
</dbReference>
<dbReference type="AlphaFoldDB" id="A0AA96RHW6"/>